<organism evidence="2 3">
    <name type="scientific">Hohenbuehelia grisea</name>
    <dbReference type="NCBI Taxonomy" id="104357"/>
    <lineage>
        <taxon>Eukaryota</taxon>
        <taxon>Fungi</taxon>
        <taxon>Dikarya</taxon>
        <taxon>Basidiomycota</taxon>
        <taxon>Agaricomycotina</taxon>
        <taxon>Agaricomycetes</taxon>
        <taxon>Agaricomycetidae</taxon>
        <taxon>Agaricales</taxon>
        <taxon>Pleurotineae</taxon>
        <taxon>Pleurotaceae</taxon>
        <taxon>Hohenbuehelia</taxon>
    </lineage>
</organism>
<feature type="compositionally biased region" description="Polar residues" evidence="1">
    <location>
        <begin position="545"/>
        <end position="573"/>
    </location>
</feature>
<feature type="compositionally biased region" description="Pro residues" evidence="1">
    <location>
        <begin position="477"/>
        <end position="491"/>
    </location>
</feature>
<dbReference type="EMBL" id="JASNQZ010000006">
    <property type="protein sequence ID" value="KAL0956492.1"/>
    <property type="molecule type" value="Genomic_DNA"/>
</dbReference>
<evidence type="ECO:0000313" key="2">
    <source>
        <dbReference type="EMBL" id="KAL0956492.1"/>
    </source>
</evidence>
<gene>
    <name evidence="2" type="ORF">HGRIS_002637</name>
</gene>
<feature type="compositionally biased region" description="Low complexity" evidence="1">
    <location>
        <begin position="170"/>
        <end position="189"/>
    </location>
</feature>
<feature type="compositionally biased region" description="Basic and acidic residues" evidence="1">
    <location>
        <begin position="589"/>
        <end position="598"/>
    </location>
</feature>
<feature type="region of interest" description="Disordered" evidence="1">
    <location>
        <begin position="459"/>
        <end position="625"/>
    </location>
</feature>
<feature type="region of interest" description="Disordered" evidence="1">
    <location>
        <begin position="1"/>
        <end position="67"/>
    </location>
</feature>
<protein>
    <submittedName>
        <fullName evidence="2">Uncharacterized protein</fullName>
    </submittedName>
</protein>
<comment type="caution">
    <text evidence="2">The sequence shown here is derived from an EMBL/GenBank/DDBJ whole genome shotgun (WGS) entry which is preliminary data.</text>
</comment>
<keyword evidence="3" id="KW-1185">Reference proteome</keyword>
<feature type="compositionally biased region" description="Polar residues" evidence="1">
    <location>
        <begin position="126"/>
        <end position="145"/>
    </location>
</feature>
<sequence>MERAIPVIKDQELEKGRKNDSSSSRESSPNPRPRRRLTPTSDDDAPMKPIADDDTPPPAERPLIRQSLAFAGIAPQVPNAYQAQPASSATTSSPLFLPGQEVAPAQPSKRTKKPAGQKVKHYDDNFASQTTRWRASTYDHTSTSDVPPVYSGKGPYNSLFRAENFESPHRASPSPSVVASTSSVGQTYTPGPPPEPQPTSSASASQNAESSTSSGPRNSKVARTSKPKAPSTRKKGPKPSAGTSARVIKHAAASTTDTARSSTAVSSPGDGRDFYQSPPPLPTSTSAQHSHYRSQGRLDLPAQASTRNLSMTRSASPVMILDPSPPQALMELPPVSAHQPLRQTKNTDRSQKPPLLLTMLITDRRQPVEEFQLVELRVKLRPDLDPANGWWAEAEQICEEIQNGPSRIDGPARMYTLRGKFRQYILRVDERNEWVTKPSNVSVSPDRSVEAFIESLPLPASLRPQPPQVPPRMLQRPPSPIPNMSLPPSPTLPTRHRVPPRGYAPSERQNFHDVYPPSSHRKRPRSPSFDHYDDDHRYRPADANRFSTPGTPSSLSSAHFPHSQASYDYSQHVTPPRMSNKGLMGHNVPDSRRYERDYGTPLPLAGPSGHPGSDSPSEPDDEMLDEETVKSLTDLIQHEDGWIDFFKSKGRTATASEVLNQYRFVQRLVDTWVGKEIQVRPGPQPQVVQKTHVLRSLFLDDKWGADCTETLDLLALYGPDGERFKSRRTMEILDDLSQPEYNAKPIKRLLHALRDADRDWRRDNPPAESSGRRD</sequence>
<feature type="compositionally biased region" description="Basic and acidic residues" evidence="1">
    <location>
        <begin position="528"/>
        <end position="542"/>
    </location>
</feature>
<feature type="compositionally biased region" description="Low complexity" evidence="1">
    <location>
        <begin position="81"/>
        <end position="94"/>
    </location>
</feature>
<proteinExistence type="predicted"/>
<accession>A0ABR3JMA9</accession>
<evidence type="ECO:0000313" key="3">
    <source>
        <dbReference type="Proteomes" id="UP001556367"/>
    </source>
</evidence>
<feature type="compositionally biased region" description="Basic and acidic residues" evidence="1">
    <location>
        <begin position="1"/>
        <end position="20"/>
    </location>
</feature>
<feature type="compositionally biased region" description="Low complexity" evidence="1">
    <location>
        <begin position="198"/>
        <end position="214"/>
    </location>
</feature>
<feature type="region of interest" description="Disordered" evidence="1">
    <location>
        <begin position="81"/>
        <end position="302"/>
    </location>
</feature>
<feature type="compositionally biased region" description="Low complexity" evidence="1">
    <location>
        <begin position="251"/>
        <end position="267"/>
    </location>
</feature>
<dbReference type="Proteomes" id="UP001556367">
    <property type="component" value="Unassembled WGS sequence"/>
</dbReference>
<reference evidence="3" key="1">
    <citation type="submission" date="2024-06" db="EMBL/GenBank/DDBJ databases">
        <title>Multi-omics analyses provide insights into the biosynthesis of the anticancer antibiotic pleurotin in Hohenbuehelia grisea.</title>
        <authorList>
            <person name="Weaver J.A."/>
            <person name="Alberti F."/>
        </authorList>
    </citation>
    <scope>NUCLEOTIDE SEQUENCE [LARGE SCALE GENOMIC DNA]</scope>
    <source>
        <strain evidence="3">T-177</strain>
    </source>
</reference>
<feature type="compositionally biased region" description="Basic residues" evidence="1">
    <location>
        <begin position="109"/>
        <end position="119"/>
    </location>
</feature>
<feature type="compositionally biased region" description="Basic residues" evidence="1">
    <location>
        <begin position="223"/>
        <end position="237"/>
    </location>
</feature>
<evidence type="ECO:0000256" key="1">
    <source>
        <dbReference type="SAM" id="MobiDB-lite"/>
    </source>
</evidence>
<name>A0ABR3JMA9_9AGAR</name>
<feature type="compositionally biased region" description="Low complexity" evidence="1">
    <location>
        <begin position="606"/>
        <end position="616"/>
    </location>
</feature>